<comment type="similarity">
    <text evidence="1">Belongs to the thioredoxin family. DsbA subfamily.</text>
</comment>
<evidence type="ECO:0000256" key="5">
    <source>
        <dbReference type="ARBA" id="ARBA00023002"/>
    </source>
</evidence>
<evidence type="ECO:0000256" key="2">
    <source>
        <dbReference type="ARBA" id="ARBA00007787"/>
    </source>
</evidence>
<dbReference type="EMBL" id="CP031310">
    <property type="protein sequence ID" value="QCC51245.1"/>
    <property type="molecule type" value="Genomic_DNA"/>
</dbReference>
<accession>A0A4D6HCC3</accession>
<evidence type="ECO:0000256" key="4">
    <source>
        <dbReference type="ARBA" id="ARBA00022982"/>
    </source>
</evidence>
<evidence type="ECO:0000313" key="9">
    <source>
        <dbReference type="EMBL" id="QCC51245.1"/>
    </source>
</evidence>
<dbReference type="Pfam" id="PF13462">
    <property type="entry name" value="Thioredoxin_4"/>
    <property type="match status" value="1"/>
</dbReference>
<dbReference type="PROSITE" id="PS51352">
    <property type="entry name" value="THIOREDOXIN_2"/>
    <property type="match status" value="1"/>
</dbReference>
<comment type="similarity">
    <text evidence="2">Belongs to the glutaredoxin family.</text>
</comment>
<proteinExistence type="inferred from homology"/>
<dbReference type="PROSITE" id="PS51257">
    <property type="entry name" value="PROKAR_LIPOPROTEIN"/>
    <property type="match status" value="1"/>
</dbReference>
<dbReference type="PANTHER" id="PTHR13887:SF14">
    <property type="entry name" value="DISULFIDE BOND FORMATION PROTEIN D"/>
    <property type="match status" value="1"/>
</dbReference>
<protein>
    <submittedName>
        <fullName evidence="9">DsbA family protein</fullName>
    </submittedName>
</protein>
<feature type="domain" description="Thioredoxin" evidence="8">
    <location>
        <begin position="32"/>
        <end position="217"/>
    </location>
</feature>
<evidence type="ECO:0000256" key="1">
    <source>
        <dbReference type="ARBA" id="ARBA00005791"/>
    </source>
</evidence>
<dbReference type="Gene3D" id="3.40.30.10">
    <property type="entry name" value="Glutaredoxin"/>
    <property type="match status" value="1"/>
</dbReference>
<gene>
    <name evidence="9" type="ORF">DV733_08300</name>
</gene>
<dbReference type="InterPro" id="IPR012336">
    <property type="entry name" value="Thioredoxin-like_fold"/>
</dbReference>
<organism evidence="9 10">
    <name type="scientific">Halapricum salinum</name>
    <dbReference type="NCBI Taxonomy" id="1457250"/>
    <lineage>
        <taxon>Archaea</taxon>
        <taxon>Methanobacteriati</taxon>
        <taxon>Methanobacteriota</taxon>
        <taxon>Stenosarchaea group</taxon>
        <taxon>Halobacteria</taxon>
        <taxon>Halobacteriales</taxon>
        <taxon>Haloarculaceae</taxon>
        <taxon>Halapricum</taxon>
    </lineage>
</organism>
<keyword evidence="4" id="KW-0249">Electron transport</keyword>
<evidence type="ECO:0000256" key="6">
    <source>
        <dbReference type="ARBA" id="ARBA00023157"/>
    </source>
</evidence>
<keyword evidence="4" id="KW-0813">Transport</keyword>
<keyword evidence="6" id="KW-1015">Disulfide bond</keyword>
<dbReference type="GeneID" id="39847857"/>
<keyword evidence="5" id="KW-0560">Oxidoreductase</keyword>
<sequence length="217" mass="23422">MRDYEATGRSTRRRFLAGTAVAGAIGLAGCGNLGGTDVDKTTVPPDVETLPTPVLGDPDADVTVMAFEDYVCGHCASYVTETFPELLTEYIEPGTIRYEHHDFPLPLSDESWRAPNAARAVQDTVGVEAYWEYSTALYANQNDLGPDLYETLAEQVGADPETVRTAAVEEEYDATVVADRGYGRSLDVDSTPTIFVDGSMVQGYGYDTVAQAIDDAL</sequence>
<evidence type="ECO:0000313" key="10">
    <source>
        <dbReference type="Proteomes" id="UP000296706"/>
    </source>
</evidence>
<keyword evidence="3" id="KW-0732">Signal</keyword>
<dbReference type="SUPFAM" id="SSF52833">
    <property type="entry name" value="Thioredoxin-like"/>
    <property type="match status" value="1"/>
</dbReference>
<dbReference type="GO" id="GO:0016491">
    <property type="term" value="F:oxidoreductase activity"/>
    <property type="evidence" value="ECO:0007669"/>
    <property type="project" value="UniProtKB-KW"/>
</dbReference>
<dbReference type="KEGG" id="hsn:DV733_08300"/>
<name>A0A4D6HCC3_9EURY</name>
<evidence type="ECO:0000256" key="7">
    <source>
        <dbReference type="ARBA" id="ARBA00023284"/>
    </source>
</evidence>
<dbReference type="RefSeq" id="WP_049995146.1">
    <property type="nucleotide sequence ID" value="NZ_CP031310.1"/>
</dbReference>
<dbReference type="PANTHER" id="PTHR13887">
    <property type="entry name" value="GLUTATHIONE S-TRANSFERASE KAPPA"/>
    <property type="match status" value="1"/>
</dbReference>
<dbReference type="AlphaFoldDB" id="A0A4D6HCC3"/>
<evidence type="ECO:0000256" key="3">
    <source>
        <dbReference type="ARBA" id="ARBA00022729"/>
    </source>
</evidence>
<reference evidence="9 10" key="1">
    <citation type="journal article" date="2019" name="Nat. Commun.">
        <title>A new type of DNA phosphorothioation-based antiviral system in archaea.</title>
        <authorList>
            <person name="Xiong L."/>
            <person name="Liu S."/>
            <person name="Chen S."/>
            <person name="Xiao Y."/>
            <person name="Zhu B."/>
            <person name="Gao Y."/>
            <person name="Zhang Y."/>
            <person name="Chen B."/>
            <person name="Luo J."/>
            <person name="Deng Z."/>
            <person name="Chen X."/>
            <person name="Wang L."/>
            <person name="Chen S."/>
        </authorList>
    </citation>
    <scope>NUCLEOTIDE SEQUENCE [LARGE SCALE GENOMIC DNA]</scope>
    <source>
        <strain evidence="9 10">CBA1105</strain>
    </source>
</reference>
<dbReference type="STRING" id="1457250.GCA_000755225_01246"/>
<dbReference type="InterPro" id="IPR013766">
    <property type="entry name" value="Thioredoxin_domain"/>
</dbReference>
<evidence type="ECO:0000259" key="8">
    <source>
        <dbReference type="PROSITE" id="PS51352"/>
    </source>
</evidence>
<dbReference type="InterPro" id="IPR036249">
    <property type="entry name" value="Thioredoxin-like_sf"/>
</dbReference>
<dbReference type="OrthoDB" id="15256at2157"/>
<dbReference type="Proteomes" id="UP000296706">
    <property type="component" value="Chromosome"/>
</dbReference>
<keyword evidence="7" id="KW-0676">Redox-active center</keyword>
<keyword evidence="10" id="KW-1185">Reference proteome</keyword>